<evidence type="ECO:0000313" key="9">
    <source>
        <dbReference type="EMBL" id="TXR56496.1"/>
    </source>
</evidence>
<feature type="transmembrane region" description="Helical" evidence="7">
    <location>
        <begin position="477"/>
        <end position="502"/>
    </location>
</feature>
<name>A0A5C8ZHV1_9ACTN</name>
<gene>
    <name evidence="9" type="ORF">FMM08_10465</name>
</gene>
<reference evidence="9 10" key="1">
    <citation type="submission" date="2019-07" db="EMBL/GenBank/DDBJ databases">
        <title>Quadrisphaera sp. strain DD2A genome sequencing and assembly.</title>
        <authorList>
            <person name="Kim I."/>
        </authorList>
    </citation>
    <scope>NUCLEOTIDE SEQUENCE [LARGE SCALE GENOMIC DNA]</scope>
    <source>
        <strain evidence="9 10">DD2A</strain>
    </source>
</reference>
<dbReference type="EMBL" id="VKAC01000005">
    <property type="protein sequence ID" value="TXR56496.1"/>
    <property type="molecule type" value="Genomic_DNA"/>
</dbReference>
<dbReference type="RefSeq" id="WP_147926289.1">
    <property type="nucleotide sequence ID" value="NZ_VKAC01000005.1"/>
</dbReference>
<evidence type="ECO:0000256" key="5">
    <source>
        <dbReference type="ARBA" id="ARBA00022989"/>
    </source>
</evidence>
<feature type="transmembrane region" description="Helical" evidence="7">
    <location>
        <begin position="234"/>
        <end position="252"/>
    </location>
</feature>
<comment type="caution">
    <text evidence="9">The sequence shown here is derived from an EMBL/GenBank/DDBJ whole genome shotgun (WGS) entry which is preliminary data.</text>
</comment>
<sequence>MVAFVLRRLLISIGVFFVATFLMYVLVANAGDPLEDLYGITNPGDRAARIASRTEIMQLNTPVVLRYFHWLGDLLGYLWGAGSLGVNRTGQAVAPLLGLALSSTLRLVLLSTVLAIVTGIAVGIVSALRQYTSFDYTITFFSFVFYSLPIFWAAVLLKQFGAIAFNDWLGDPAVPLPVLLVLAVVGGLFGASLVGGRTWARRGVAFAGGFLVVAAVLVVVSQTDFLARPSLGPVGVSVLGLAAAVGITALVSGLAARRVLYASLAGAVVGIVIYVATVGVLADPTWPLLLGLFVVTLVVAGGIGAGIGGIDRSRAARAAVLSAAVVAALSFADWLMYAWPDYVANSFGRPIATIGSNTPNFTGTLWQTTLDTLTHLVLPSVTLVLISFAQYTRYTRSSMLETMNQDYVRTARAKGLTERTVIMRHAFRNALIPVTTLVALDFAAVVGGAVITERIFGWQGMGALFISGVYTVDPPPVMAFFIVSAAAVLLLNIVADLVYAYLDPRIRLS</sequence>
<evidence type="ECO:0000256" key="2">
    <source>
        <dbReference type="ARBA" id="ARBA00022448"/>
    </source>
</evidence>
<dbReference type="PROSITE" id="PS50928">
    <property type="entry name" value="ABC_TM1"/>
    <property type="match status" value="1"/>
</dbReference>
<organism evidence="9 10">
    <name type="scientific">Quadrisphaera setariae</name>
    <dbReference type="NCBI Taxonomy" id="2593304"/>
    <lineage>
        <taxon>Bacteria</taxon>
        <taxon>Bacillati</taxon>
        <taxon>Actinomycetota</taxon>
        <taxon>Actinomycetes</taxon>
        <taxon>Kineosporiales</taxon>
        <taxon>Kineosporiaceae</taxon>
        <taxon>Quadrisphaera</taxon>
    </lineage>
</organism>
<dbReference type="InterPro" id="IPR000515">
    <property type="entry name" value="MetI-like"/>
</dbReference>
<feature type="transmembrane region" description="Helical" evidence="7">
    <location>
        <begin position="9"/>
        <end position="27"/>
    </location>
</feature>
<evidence type="ECO:0000313" key="10">
    <source>
        <dbReference type="Proteomes" id="UP000321234"/>
    </source>
</evidence>
<keyword evidence="3" id="KW-1003">Cell membrane</keyword>
<feature type="transmembrane region" description="Helical" evidence="7">
    <location>
        <begin position="373"/>
        <end position="391"/>
    </location>
</feature>
<feature type="transmembrane region" description="Helical" evidence="7">
    <location>
        <begin position="203"/>
        <end position="222"/>
    </location>
</feature>
<dbReference type="CDD" id="cd06261">
    <property type="entry name" value="TM_PBP2"/>
    <property type="match status" value="1"/>
</dbReference>
<feature type="transmembrane region" description="Helical" evidence="7">
    <location>
        <begin position="176"/>
        <end position="196"/>
    </location>
</feature>
<proteinExistence type="inferred from homology"/>
<dbReference type="InterPro" id="IPR035906">
    <property type="entry name" value="MetI-like_sf"/>
</dbReference>
<keyword evidence="4 7" id="KW-0812">Transmembrane</keyword>
<evidence type="ECO:0000256" key="3">
    <source>
        <dbReference type="ARBA" id="ARBA00022475"/>
    </source>
</evidence>
<accession>A0A5C8ZHV1</accession>
<comment type="subcellular location">
    <subcellularLocation>
        <location evidence="1 7">Cell membrane</location>
        <topology evidence="1 7">Multi-pass membrane protein</topology>
    </subcellularLocation>
</comment>
<dbReference type="PANTHER" id="PTHR43163">
    <property type="entry name" value="DIPEPTIDE TRANSPORT SYSTEM PERMEASE PROTEIN DPPB-RELATED"/>
    <property type="match status" value="1"/>
</dbReference>
<protein>
    <submittedName>
        <fullName evidence="9">ABC transporter permease</fullName>
    </submittedName>
</protein>
<evidence type="ECO:0000259" key="8">
    <source>
        <dbReference type="PROSITE" id="PS50928"/>
    </source>
</evidence>
<feature type="transmembrane region" description="Helical" evidence="7">
    <location>
        <begin position="140"/>
        <end position="164"/>
    </location>
</feature>
<evidence type="ECO:0000256" key="7">
    <source>
        <dbReference type="RuleBase" id="RU363032"/>
    </source>
</evidence>
<feature type="transmembrane region" description="Helical" evidence="7">
    <location>
        <begin position="319"/>
        <end position="339"/>
    </location>
</feature>
<feature type="transmembrane region" description="Helical" evidence="7">
    <location>
        <begin position="107"/>
        <end position="128"/>
    </location>
</feature>
<dbReference type="Pfam" id="PF00528">
    <property type="entry name" value="BPD_transp_1"/>
    <property type="match status" value="1"/>
</dbReference>
<keyword evidence="2 7" id="KW-0813">Transport</keyword>
<dbReference type="SUPFAM" id="SSF161098">
    <property type="entry name" value="MetI-like"/>
    <property type="match status" value="1"/>
</dbReference>
<evidence type="ECO:0000256" key="4">
    <source>
        <dbReference type="ARBA" id="ARBA00022692"/>
    </source>
</evidence>
<keyword evidence="6 7" id="KW-0472">Membrane</keyword>
<dbReference type="OrthoDB" id="9778910at2"/>
<comment type="similarity">
    <text evidence="7">Belongs to the binding-protein-dependent transport system permease family.</text>
</comment>
<feature type="transmembrane region" description="Helical" evidence="7">
    <location>
        <begin position="430"/>
        <end position="451"/>
    </location>
</feature>
<evidence type="ECO:0000256" key="6">
    <source>
        <dbReference type="ARBA" id="ARBA00023136"/>
    </source>
</evidence>
<dbReference type="PRINTS" id="PR00173">
    <property type="entry name" value="EDTRNSPORT"/>
</dbReference>
<keyword evidence="10" id="KW-1185">Reference proteome</keyword>
<dbReference type="GO" id="GO:0005886">
    <property type="term" value="C:plasma membrane"/>
    <property type="evidence" value="ECO:0007669"/>
    <property type="project" value="UniProtKB-SubCell"/>
</dbReference>
<dbReference type="AlphaFoldDB" id="A0A5C8ZHV1"/>
<dbReference type="Gene3D" id="1.10.3720.10">
    <property type="entry name" value="MetI-like"/>
    <property type="match status" value="1"/>
</dbReference>
<feature type="domain" description="ABC transmembrane type-1" evidence="8">
    <location>
        <begin position="101"/>
        <end position="499"/>
    </location>
</feature>
<dbReference type="PANTHER" id="PTHR43163:SF9">
    <property type="entry name" value="ABC TRANSPORTER PERMEASE PROTEIN"/>
    <property type="match status" value="1"/>
</dbReference>
<dbReference type="Proteomes" id="UP000321234">
    <property type="component" value="Unassembled WGS sequence"/>
</dbReference>
<evidence type="ECO:0000256" key="1">
    <source>
        <dbReference type="ARBA" id="ARBA00004651"/>
    </source>
</evidence>
<feature type="transmembrane region" description="Helical" evidence="7">
    <location>
        <begin position="288"/>
        <end position="307"/>
    </location>
</feature>
<keyword evidence="5 7" id="KW-1133">Transmembrane helix</keyword>
<dbReference type="GO" id="GO:0055085">
    <property type="term" value="P:transmembrane transport"/>
    <property type="evidence" value="ECO:0007669"/>
    <property type="project" value="InterPro"/>
</dbReference>
<feature type="transmembrane region" description="Helical" evidence="7">
    <location>
        <begin position="259"/>
        <end position="282"/>
    </location>
</feature>